<dbReference type="NCBIfam" id="TIGR00305">
    <property type="entry name" value="putative toxin-antitoxin system toxin component, PIN family"/>
    <property type="match status" value="1"/>
</dbReference>
<evidence type="ECO:0000313" key="3">
    <source>
        <dbReference type="EMBL" id="PPE68317.1"/>
    </source>
</evidence>
<evidence type="ECO:0000259" key="2">
    <source>
        <dbReference type="Pfam" id="PF13470"/>
    </source>
</evidence>
<protein>
    <submittedName>
        <fullName evidence="3">Putative toxin-antitoxin system toxin component, PIN family</fullName>
    </submittedName>
</protein>
<proteinExistence type="predicted"/>
<name>A0A2S5T0E1_9BURK</name>
<dbReference type="InterPro" id="IPR029060">
    <property type="entry name" value="PIN-like_dom_sf"/>
</dbReference>
<dbReference type="InterPro" id="IPR002716">
    <property type="entry name" value="PIN_dom"/>
</dbReference>
<dbReference type="PANTHER" id="PTHR34610:SF3">
    <property type="entry name" value="SSL7007 PROTEIN"/>
    <property type="match status" value="1"/>
</dbReference>
<reference evidence="3 4" key="1">
    <citation type="submission" date="2018-02" db="EMBL/GenBank/DDBJ databases">
        <title>Reclassifiation of [Polyangium] brachysporum DSM 7029 as Guopingzhaonella breviflexa gen. nov., sp. nov., a member of the family Comamonadaceae.</title>
        <authorList>
            <person name="Tang B."/>
        </authorList>
    </citation>
    <scope>NUCLEOTIDE SEQUENCE [LARGE SCALE GENOMIC DNA]</scope>
    <source>
        <strain evidence="3 4">DSM 15344</strain>
    </source>
</reference>
<dbReference type="AlphaFoldDB" id="A0A2S5T0E1"/>
<sequence length="209" mass="23181">MEPGPVADPGVRGGSCGEPPSKERSKICRKALDYIQRSVPPQASAAQRPCSLREYRRLNALPSTAPLIVLDTNVLLDWLVFLDPQVRPVVQAVQSGQVTWLATRSMQEEMERALTYQWISARSPDLSAIRQAWAAHARFVDGEAGRAPIRCKDPDDQKFIDLAVAAGARWLLSKDRELLKLARRAARLGVVVQRPQEWQPASALPLELA</sequence>
<dbReference type="SUPFAM" id="SSF88723">
    <property type="entry name" value="PIN domain-like"/>
    <property type="match status" value="1"/>
</dbReference>
<evidence type="ECO:0000313" key="4">
    <source>
        <dbReference type="Proteomes" id="UP000239406"/>
    </source>
</evidence>
<dbReference type="Pfam" id="PF13470">
    <property type="entry name" value="PIN_3"/>
    <property type="match status" value="1"/>
</dbReference>
<dbReference type="InterPro" id="IPR002850">
    <property type="entry name" value="PIN_toxin-like"/>
</dbReference>
<comment type="caution">
    <text evidence="3">The sequence shown here is derived from an EMBL/GenBank/DDBJ whole genome shotgun (WGS) entry which is preliminary data.</text>
</comment>
<dbReference type="PANTHER" id="PTHR34610">
    <property type="entry name" value="SSL7007 PROTEIN"/>
    <property type="match status" value="1"/>
</dbReference>
<dbReference type="EMBL" id="PSNY01000033">
    <property type="protein sequence ID" value="PPE68317.1"/>
    <property type="molecule type" value="Genomic_DNA"/>
</dbReference>
<keyword evidence="4" id="KW-1185">Reference proteome</keyword>
<feature type="region of interest" description="Disordered" evidence="1">
    <location>
        <begin position="1"/>
        <end position="22"/>
    </location>
</feature>
<accession>A0A2S5T0E1</accession>
<feature type="domain" description="PIN" evidence="2">
    <location>
        <begin position="68"/>
        <end position="176"/>
    </location>
</feature>
<organism evidence="3 4">
    <name type="scientific">Caldimonas thermodepolymerans</name>
    <dbReference type="NCBI Taxonomy" id="215580"/>
    <lineage>
        <taxon>Bacteria</taxon>
        <taxon>Pseudomonadati</taxon>
        <taxon>Pseudomonadota</taxon>
        <taxon>Betaproteobacteria</taxon>
        <taxon>Burkholderiales</taxon>
        <taxon>Sphaerotilaceae</taxon>
        <taxon>Caldimonas</taxon>
    </lineage>
</organism>
<evidence type="ECO:0000256" key="1">
    <source>
        <dbReference type="SAM" id="MobiDB-lite"/>
    </source>
</evidence>
<gene>
    <name evidence="3" type="ORF">C1702_17725</name>
</gene>
<dbReference type="Proteomes" id="UP000239406">
    <property type="component" value="Unassembled WGS sequence"/>
</dbReference>